<dbReference type="GO" id="GO:0003735">
    <property type="term" value="F:structural constituent of ribosome"/>
    <property type="evidence" value="ECO:0007669"/>
    <property type="project" value="InterPro"/>
</dbReference>
<dbReference type="FunFam" id="3.90.1170.10:FF:000005">
    <property type="entry name" value="39S ribosomal protein L16, mitochondrial"/>
    <property type="match status" value="1"/>
</dbReference>
<dbReference type="CDD" id="cd01433">
    <property type="entry name" value="Ribosomal_L16_L10e"/>
    <property type="match status" value="1"/>
</dbReference>
<dbReference type="RefSeq" id="XP_012675220.1">
    <property type="nucleotide sequence ID" value="XM_012819766.3"/>
</dbReference>
<keyword evidence="5" id="KW-0496">Mitochondrion</keyword>
<dbReference type="PANTHER" id="PTHR12220:SF13">
    <property type="entry name" value="LARGE RIBOSOMAL SUBUNIT PROTEIN UL16M"/>
    <property type="match status" value="1"/>
</dbReference>
<name>A0A6P3VLM9_CLUHA</name>
<dbReference type="OrthoDB" id="268521at2759"/>
<evidence type="ECO:0000256" key="7">
    <source>
        <dbReference type="ARBA" id="ARBA00035302"/>
    </source>
</evidence>
<organism evidence="9 10">
    <name type="scientific">Clupea harengus</name>
    <name type="common">Atlantic herring</name>
    <dbReference type="NCBI Taxonomy" id="7950"/>
    <lineage>
        <taxon>Eukaryota</taxon>
        <taxon>Metazoa</taxon>
        <taxon>Chordata</taxon>
        <taxon>Craniata</taxon>
        <taxon>Vertebrata</taxon>
        <taxon>Euteleostomi</taxon>
        <taxon>Actinopterygii</taxon>
        <taxon>Neopterygii</taxon>
        <taxon>Teleostei</taxon>
        <taxon>Clupei</taxon>
        <taxon>Clupeiformes</taxon>
        <taxon>Clupeoidei</taxon>
        <taxon>Clupeidae</taxon>
        <taxon>Clupea</taxon>
    </lineage>
</organism>
<evidence type="ECO:0000313" key="9">
    <source>
        <dbReference type="Proteomes" id="UP000515152"/>
    </source>
</evidence>
<evidence type="ECO:0000256" key="5">
    <source>
        <dbReference type="ARBA" id="ARBA00023128"/>
    </source>
</evidence>
<dbReference type="InterPro" id="IPR000114">
    <property type="entry name" value="Ribosomal_uL16_bact-type"/>
</dbReference>
<dbReference type="AlphaFoldDB" id="A0A6P3VLM9"/>
<dbReference type="KEGG" id="char:105893357"/>
<comment type="similarity">
    <text evidence="2">Belongs to the universal ribosomal protein uL16 family.</text>
</comment>
<keyword evidence="6" id="KW-0687">Ribonucleoprotein</keyword>
<dbReference type="InterPro" id="IPR016180">
    <property type="entry name" value="Ribosomal_uL16_dom"/>
</dbReference>
<evidence type="ECO:0000256" key="2">
    <source>
        <dbReference type="ARBA" id="ARBA00008931"/>
    </source>
</evidence>
<gene>
    <name evidence="10" type="primary">mrpl16</name>
</gene>
<sequence length="257" mass="28715">MFASLRTAFCGLAIGRTTGYSGGALNHIKVISVGLKTYEVPPDYSNVVLPEKPKLKFINKVPNFKKAKKEMKRLKDIQGPAKGADKFTEKGQYGIVALGGGFLHWGHIEMMRLTINRRMDPRKTFANWRINAPYKPITRKGLGQRMGGGKGAIDHYVSPVRAGRMVLELGGKIELGEVEPVLIEVAKKLPFPAKVVSRESLASLHKEQEDKATNNQNPWTFEQIAKGNMMGIRKVLSPFDLHNHGRYTGKFYNPDRV</sequence>
<dbReference type="Pfam" id="PF00252">
    <property type="entry name" value="Ribosomal_L16"/>
    <property type="match status" value="1"/>
</dbReference>
<dbReference type="CTD" id="54948"/>
<dbReference type="GO" id="GO:0005762">
    <property type="term" value="C:mitochondrial large ribosomal subunit"/>
    <property type="evidence" value="ECO:0007669"/>
    <property type="project" value="TreeGrafter"/>
</dbReference>
<evidence type="ECO:0000256" key="1">
    <source>
        <dbReference type="ARBA" id="ARBA00004173"/>
    </source>
</evidence>
<keyword evidence="9" id="KW-1185">Reference proteome</keyword>
<dbReference type="InterPro" id="IPR047873">
    <property type="entry name" value="Ribosomal_uL16"/>
</dbReference>
<dbReference type="GO" id="GO:0019843">
    <property type="term" value="F:rRNA binding"/>
    <property type="evidence" value="ECO:0007669"/>
    <property type="project" value="InterPro"/>
</dbReference>
<evidence type="ECO:0000256" key="8">
    <source>
        <dbReference type="ARBA" id="ARBA00035440"/>
    </source>
</evidence>
<protein>
    <recommendedName>
        <fullName evidence="7">Large ribosomal subunit protein uL16m</fullName>
    </recommendedName>
    <alternativeName>
        <fullName evidence="8">39S ribosomal protein L16, mitochondrial</fullName>
    </alternativeName>
</protein>
<accession>A0A6P3VLM9</accession>
<reference evidence="10" key="1">
    <citation type="submission" date="2025-08" db="UniProtKB">
        <authorList>
            <consortium name="RefSeq"/>
        </authorList>
    </citation>
    <scope>IDENTIFICATION</scope>
</reference>
<evidence type="ECO:0000256" key="6">
    <source>
        <dbReference type="ARBA" id="ARBA00023274"/>
    </source>
</evidence>
<dbReference type="GO" id="GO:0032543">
    <property type="term" value="P:mitochondrial translation"/>
    <property type="evidence" value="ECO:0007669"/>
    <property type="project" value="TreeGrafter"/>
</dbReference>
<evidence type="ECO:0000256" key="3">
    <source>
        <dbReference type="ARBA" id="ARBA00022946"/>
    </source>
</evidence>
<proteinExistence type="inferred from homology"/>
<dbReference type="Gene3D" id="3.90.1170.10">
    <property type="entry name" value="Ribosomal protein L10e/L16"/>
    <property type="match status" value="1"/>
</dbReference>
<keyword evidence="4 10" id="KW-0689">Ribosomal protein</keyword>
<dbReference type="SUPFAM" id="SSF54686">
    <property type="entry name" value="Ribosomal protein L16p/L10e"/>
    <property type="match status" value="1"/>
</dbReference>
<dbReference type="PANTHER" id="PTHR12220">
    <property type="entry name" value="50S/60S RIBOSOMAL PROTEIN L16"/>
    <property type="match status" value="1"/>
</dbReference>
<comment type="subcellular location">
    <subcellularLocation>
        <location evidence="1">Mitochondrion</location>
    </subcellularLocation>
</comment>
<dbReference type="Proteomes" id="UP000515152">
    <property type="component" value="Chromosome 21"/>
</dbReference>
<evidence type="ECO:0000256" key="4">
    <source>
        <dbReference type="ARBA" id="ARBA00022980"/>
    </source>
</evidence>
<evidence type="ECO:0000313" key="10">
    <source>
        <dbReference type="RefSeq" id="XP_012675220.1"/>
    </source>
</evidence>
<dbReference type="GO" id="GO:0005743">
    <property type="term" value="C:mitochondrial inner membrane"/>
    <property type="evidence" value="ECO:0007669"/>
    <property type="project" value="UniProtKB-ARBA"/>
</dbReference>
<keyword evidence="3" id="KW-0809">Transit peptide</keyword>
<dbReference type="InterPro" id="IPR036920">
    <property type="entry name" value="Ribosomal_uL16_sf"/>
</dbReference>
<dbReference type="GeneID" id="105893357"/>